<dbReference type="EMBL" id="JAUHHV010000001">
    <property type="protein sequence ID" value="KAK1440641.1"/>
    <property type="molecule type" value="Genomic_DNA"/>
</dbReference>
<keyword evidence="2" id="KW-0472">Membrane</keyword>
<dbReference type="AlphaFoldDB" id="A0AAD8PC94"/>
<keyword evidence="4" id="KW-1185">Reference proteome</keyword>
<protein>
    <submittedName>
        <fullName evidence="3">Uncharacterized protein</fullName>
    </submittedName>
</protein>
<gene>
    <name evidence="3" type="ORF">QVD17_06470</name>
</gene>
<organism evidence="3 4">
    <name type="scientific">Tagetes erecta</name>
    <name type="common">African marigold</name>
    <dbReference type="NCBI Taxonomy" id="13708"/>
    <lineage>
        <taxon>Eukaryota</taxon>
        <taxon>Viridiplantae</taxon>
        <taxon>Streptophyta</taxon>
        <taxon>Embryophyta</taxon>
        <taxon>Tracheophyta</taxon>
        <taxon>Spermatophyta</taxon>
        <taxon>Magnoliopsida</taxon>
        <taxon>eudicotyledons</taxon>
        <taxon>Gunneridae</taxon>
        <taxon>Pentapetalae</taxon>
        <taxon>asterids</taxon>
        <taxon>campanulids</taxon>
        <taxon>Asterales</taxon>
        <taxon>Asteraceae</taxon>
        <taxon>Asteroideae</taxon>
        <taxon>Heliantheae alliance</taxon>
        <taxon>Tageteae</taxon>
        <taxon>Tagetes</taxon>
    </lineage>
</organism>
<dbReference type="Proteomes" id="UP001229421">
    <property type="component" value="Unassembled WGS sequence"/>
</dbReference>
<sequence>MRRMAVNGVGMEDEKDGGERRRKLKDLFKSPLLDEIGVVAGDEVLHDNGISVIFILSSSSYFCLFVVVVVVNGGGGVDGGGVVMVAAAGEKG</sequence>
<evidence type="ECO:0000256" key="2">
    <source>
        <dbReference type="SAM" id="Phobius"/>
    </source>
</evidence>
<evidence type="ECO:0000313" key="3">
    <source>
        <dbReference type="EMBL" id="KAK1440641.1"/>
    </source>
</evidence>
<comment type="caution">
    <text evidence="3">The sequence shown here is derived from an EMBL/GenBank/DDBJ whole genome shotgun (WGS) entry which is preliminary data.</text>
</comment>
<feature type="transmembrane region" description="Helical" evidence="2">
    <location>
        <begin position="50"/>
        <end position="71"/>
    </location>
</feature>
<keyword evidence="2" id="KW-0812">Transmembrane</keyword>
<feature type="region of interest" description="Disordered" evidence="1">
    <location>
        <begin position="1"/>
        <end position="20"/>
    </location>
</feature>
<accession>A0AAD8PC94</accession>
<proteinExistence type="predicted"/>
<keyword evidence="2" id="KW-1133">Transmembrane helix</keyword>
<evidence type="ECO:0000313" key="4">
    <source>
        <dbReference type="Proteomes" id="UP001229421"/>
    </source>
</evidence>
<name>A0AAD8PC94_TARER</name>
<evidence type="ECO:0000256" key="1">
    <source>
        <dbReference type="SAM" id="MobiDB-lite"/>
    </source>
</evidence>
<reference evidence="3" key="1">
    <citation type="journal article" date="2023" name="bioRxiv">
        <title>Improved chromosome-level genome assembly for marigold (Tagetes erecta).</title>
        <authorList>
            <person name="Jiang F."/>
            <person name="Yuan L."/>
            <person name="Wang S."/>
            <person name="Wang H."/>
            <person name="Xu D."/>
            <person name="Wang A."/>
            <person name="Fan W."/>
        </authorList>
    </citation>
    <scope>NUCLEOTIDE SEQUENCE</scope>
    <source>
        <strain evidence="3">WSJ</strain>
        <tissue evidence="3">Leaf</tissue>
    </source>
</reference>